<protein>
    <recommendedName>
        <fullName evidence="5">Cullin-associated NEDD8-dissociated protein 1</fullName>
    </recommendedName>
</protein>
<name>A0A0K9PD17_ZOSMR</name>
<keyword evidence="2" id="KW-0833">Ubl conjugation pathway</keyword>
<proteinExistence type="predicted"/>
<sequence length="237" mass="26497">MSNLTINSIMEKMMGKDKDYRYMATSDLFNELNRDGFKPDNDLEAKLINILLQQLEDAAGDVSGLAVKCLVPLIKKIDEFKVFELTNKLCDKLLYGKEQYRDIASIALKTIIPEVTTTKMAEILLKSLTPQLIKGITSTGQNTEIICESLDILCDVLNRFGNLMTTNHNQLLSALLCQLVSNHAILRKKSISCIASLASSFSDDLLAKAMIEIVKLLKNQRLKPEMIRTNIQMVGAL</sequence>
<dbReference type="Proteomes" id="UP000036987">
    <property type="component" value="Unassembled WGS sequence"/>
</dbReference>
<keyword evidence="4" id="KW-1185">Reference proteome</keyword>
<dbReference type="SUPFAM" id="SSF48371">
    <property type="entry name" value="ARM repeat"/>
    <property type="match status" value="1"/>
</dbReference>
<dbReference type="InterPro" id="IPR016024">
    <property type="entry name" value="ARM-type_fold"/>
</dbReference>
<feature type="non-terminal residue" evidence="3">
    <location>
        <position position="237"/>
    </location>
</feature>
<dbReference type="OrthoDB" id="1930524at2759"/>
<dbReference type="Gene3D" id="1.25.10.10">
    <property type="entry name" value="Leucine-rich Repeat Variant"/>
    <property type="match status" value="1"/>
</dbReference>
<dbReference type="InterPro" id="IPR039852">
    <property type="entry name" value="CAND1/CAND2"/>
</dbReference>
<dbReference type="InterPro" id="IPR011989">
    <property type="entry name" value="ARM-like"/>
</dbReference>
<organism evidence="3 4">
    <name type="scientific">Zostera marina</name>
    <name type="common">Eelgrass</name>
    <dbReference type="NCBI Taxonomy" id="29655"/>
    <lineage>
        <taxon>Eukaryota</taxon>
        <taxon>Viridiplantae</taxon>
        <taxon>Streptophyta</taxon>
        <taxon>Embryophyta</taxon>
        <taxon>Tracheophyta</taxon>
        <taxon>Spermatophyta</taxon>
        <taxon>Magnoliopsida</taxon>
        <taxon>Liliopsida</taxon>
        <taxon>Zosteraceae</taxon>
        <taxon>Zostera</taxon>
    </lineage>
</organism>
<gene>
    <name evidence="3" type="ORF">ZOSMA_287G00290</name>
</gene>
<dbReference type="STRING" id="29655.A0A0K9PD17"/>
<evidence type="ECO:0000313" key="4">
    <source>
        <dbReference type="Proteomes" id="UP000036987"/>
    </source>
</evidence>
<reference evidence="4" key="1">
    <citation type="journal article" date="2016" name="Nature">
        <title>The genome of the seagrass Zostera marina reveals angiosperm adaptation to the sea.</title>
        <authorList>
            <person name="Olsen J.L."/>
            <person name="Rouze P."/>
            <person name="Verhelst B."/>
            <person name="Lin Y.-C."/>
            <person name="Bayer T."/>
            <person name="Collen J."/>
            <person name="Dattolo E."/>
            <person name="De Paoli E."/>
            <person name="Dittami S."/>
            <person name="Maumus F."/>
            <person name="Michel G."/>
            <person name="Kersting A."/>
            <person name="Lauritano C."/>
            <person name="Lohaus R."/>
            <person name="Toepel M."/>
            <person name="Tonon T."/>
            <person name="Vanneste K."/>
            <person name="Amirebrahimi M."/>
            <person name="Brakel J."/>
            <person name="Bostroem C."/>
            <person name="Chovatia M."/>
            <person name="Grimwood J."/>
            <person name="Jenkins J.W."/>
            <person name="Jueterbock A."/>
            <person name="Mraz A."/>
            <person name="Stam W.T."/>
            <person name="Tice H."/>
            <person name="Bornberg-Bauer E."/>
            <person name="Green P.J."/>
            <person name="Pearson G.A."/>
            <person name="Procaccini G."/>
            <person name="Duarte C.M."/>
            <person name="Schmutz J."/>
            <person name="Reusch T.B.H."/>
            <person name="Van de Peer Y."/>
        </authorList>
    </citation>
    <scope>NUCLEOTIDE SEQUENCE [LARGE SCALE GENOMIC DNA]</scope>
    <source>
        <strain evidence="4">cv. Finnish</strain>
    </source>
</reference>
<evidence type="ECO:0000256" key="2">
    <source>
        <dbReference type="ARBA" id="ARBA00022786"/>
    </source>
</evidence>
<dbReference type="EMBL" id="LFYR01000955">
    <property type="protein sequence ID" value="KMZ66866.1"/>
    <property type="molecule type" value="Genomic_DNA"/>
</dbReference>
<dbReference type="AlphaFoldDB" id="A0A0K9PD17"/>
<comment type="caution">
    <text evidence="3">The sequence shown here is derived from an EMBL/GenBank/DDBJ whole genome shotgun (WGS) entry which is preliminary data.</text>
</comment>
<accession>A0A0K9PD17</accession>
<keyword evidence="1" id="KW-0677">Repeat</keyword>
<evidence type="ECO:0000256" key="1">
    <source>
        <dbReference type="ARBA" id="ARBA00022737"/>
    </source>
</evidence>
<evidence type="ECO:0000313" key="3">
    <source>
        <dbReference type="EMBL" id="KMZ66866.1"/>
    </source>
</evidence>
<dbReference type="PANTHER" id="PTHR12696">
    <property type="entry name" value="TIP120"/>
    <property type="match status" value="1"/>
</dbReference>
<evidence type="ECO:0008006" key="5">
    <source>
        <dbReference type="Google" id="ProtNLM"/>
    </source>
</evidence>
<dbReference type="GO" id="GO:0010265">
    <property type="term" value="P:SCF complex assembly"/>
    <property type="evidence" value="ECO:0007669"/>
    <property type="project" value="InterPro"/>
</dbReference>